<dbReference type="PANTHER" id="PTHR43229">
    <property type="entry name" value="NODULATION PROTEIN J"/>
    <property type="match status" value="1"/>
</dbReference>
<evidence type="ECO:0000256" key="3">
    <source>
        <dbReference type="ARBA" id="ARBA00022989"/>
    </source>
</evidence>
<dbReference type="Pfam" id="PF01061">
    <property type="entry name" value="ABC2_membrane"/>
    <property type="match status" value="1"/>
</dbReference>
<reference evidence="9" key="1">
    <citation type="journal article" date="2019" name="Int. J. Syst. Evol. Microbiol.">
        <title>The Global Catalogue of Microorganisms (GCM) 10K type strain sequencing project: providing services to taxonomists for standard genome sequencing and annotation.</title>
        <authorList>
            <consortium name="The Broad Institute Genomics Platform"/>
            <consortium name="The Broad Institute Genome Sequencing Center for Infectious Disease"/>
            <person name="Wu L."/>
            <person name="Ma J."/>
        </authorList>
    </citation>
    <scope>NUCLEOTIDE SEQUENCE [LARGE SCALE GENOMIC DNA]</scope>
    <source>
        <strain evidence="9">CCUG 58127</strain>
    </source>
</reference>
<proteinExistence type="predicted"/>
<sequence length="285" mass="30079">MSTPTSETSTRPRSSDGFNEPRMPLGCSAAFAIFRAEWRGGWRSGWFIALVTMPMLLFVLFGTTLHGDLDGGLAVAAMLMASFTCFGVVNLSIFAVGVAAAEQRGMGWIRRLRASAMPLWSFFAGKVMLGLAAATAVLAGNAAIAGFVGAGVPFTHLLRLWVVILFGTVCLAPFGFALAYWVRPGAAGVIGNLIFLPLSYTSGFMTPVDALPGPIAALSAYLPTSHWGNLAWGAIATPGQAADFGVRTPGRPLLDIGVVLAWAMAASVVAALGWRRDRSRDRIRG</sequence>
<evidence type="ECO:0000313" key="9">
    <source>
        <dbReference type="Proteomes" id="UP001596298"/>
    </source>
</evidence>
<feature type="region of interest" description="Disordered" evidence="5">
    <location>
        <begin position="1"/>
        <end position="21"/>
    </location>
</feature>
<keyword evidence="9" id="KW-1185">Reference proteome</keyword>
<feature type="transmembrane region" description="Helical" evidence="6">
    <location>
        <begin position="122"/>
        <end position="148"/>
    </location>
</feature>
<gene>
    <name evidence="8" type="ORF">ACFQDH_12265</name>
</gene>
<comment type="caution">
    <text evidence="8">The sequence shown here is derived from an EMBL/GenBank/DDBJ whole genome shotgun (WGS) entry which is preliminary data.</text>
</comment>
<keyword evidence="3 6" id="KW-1133">Transmembrane helix</keyword>
<dbReference type="InterPro" id="IPR013525">
    <property type="entry name" value="ABC2_TM"/>
</dbReference>
<feature type="domain" description="ABC-2 type transporter transmembrane" evidence="7">
    <location>
        <begin position="31"/>
        <end position="227"/>
    </location>
</feature>
<feature type="transmembrane region" description="Helical" evidence="6">
    <location>
        <begin position="45"/>
        <end position="67"/>
    </location>
</feature>
<evidence type="ECO:0000256" key="6">
    <source>
        <dbReference type="SAM" id="Phobius"/>
    </source>
</evidence>
<evidence type="ECO:0000259" key="7">
    <source>
        <dbReference type="Pfam" id="PF01061"/>
    </source>
</evidence>
<evidence type="ECO:0000256" key="2">
    <source>
        <dbReference type="ARBA" id="ARBA00022692"/>
    </source>
</evidence>
<evidence type="ECO:0000256" key="4">
    <source>
        <dbReference type="ARBA" id="ARBA00023136"/>
    </source>
</evidence>
<feature type="compositionally biased region" description="Low complexity" evidence="5">
    <location>
        <begin position="1"/>
        <end position="12"/>
    </location>
</feature>
<feature type="transmembrane region" description="Helical" evidence="6">
    <location>
        <begin position="73"/>
        <end position="101"/>
    </location>
</feature>
<keyword evidence="2 6" id="KW-0812">Transmembrane</keyword>
<feature type="transmembrane region" description="Helical" evidence="6">
    <location>
        <begin position="160"/>
        <end position="182"/>
    </location>
</feature>
<feature type="transmembrane region" description="Helical" evidence="6">
    <location>
        <begin position="253"/>
        <end position="274"/>
    </location>
</feature>
<dbReference type="PANTHER" id="PTHR43229:SF3">
    <property type="entry name" value="ABC-TYPE MULTIDRUG TRANSPORT SYSTEM, PERMEASE COMPONENT"/>
    <property type="match status" value="1"/>
</dbReference>
<evidence type="ECO:0000256" key="5">
    <source>
        <dbReference type="SAM" id="MobiDB-lite"/>
    </source>
</evidence>
<evidence type="ECO:0000256" key="1">
    <source>
        <dbReference type="ARBA" id="ARBA00004141"/>
    </source>
</evidence>
<keyword evidence="4 6" id="KW-0472">Membrane</keyword>
<evidence type="ECO:0000313" key="8">
    <source>
        <dbReference type="EMBL" id="MFC6706012.1"/>
    </source>
</evidence>
<accession>A0ABW2AGF0</accession>
<dbReference type="EMBL" id="JBHSWH010000001">
    <property type="protein sequence ID" value="MFC6706012.1"/>
    <property type="molecule type" value="Genomic_DNA"/>
</dbReference>
<comment type="subcellular location">
    <subcellularLocation>
        <location evidence="1">Membrane</location>
        <topology evidence="1">Multi-pass membrane protein</topology>
    </subcellularLocation>
</comment>
<protein>
    <submittedName>
        <fullName evidence="8">ABC transporter permease</fullName>
    </submittedName>
</protein>
<feature type="transmembrane region" description="Helical" evidence="6">
    <location>
        <begin position="189"/>
        <end position="208"/>
    </location>
</feature>
<dbReference type="RefSeq" id="WP_382401661.1">
    <property type="nucleotide sequence ID" value="NZ_JBHSWH010000001.1"/>
</dbReference>
<dbReference type="InterPro" id="IPR051784">
    <property type="entry name" value="Nod_factor_ABC_transporter"/>
</dbReference>
<dbReference type="Proteomes" id="UP001596298">
    <property type="component" value="Unassembled WGS sequence"/>
</dbReference>
<organism evidence="8 9">
    <name type="scientific">Flexivirga alba</name>
    <dbReference type="NCBI Taxonomy" id="702742"/>
    <lineage>
        <taxon>Bacteria</taxon>
        <taxon>Bacillati</taxon>
        <taxon>Actinomycetota</taxon>
        <taxon>Actinomycetes</taxon>
        <taxon>Micrococcales</taxon>
        <taxon>Dermacoccaceae</taxon>
        <taxon>Flexivirga</taxon>
    </lineage>
</organism>
<name>A0ABW2AGF0_9MICO</name>